<evidence type="ECO:0000256" key="5">
    <source>
        <dbReference type="ARBA" id="ARBA00022840"/>
    </source>
</evidence>
<gene>
    <name evidence="10" type="ORF">PBIL07802_LOCUS26846</name>
</gene>
<evidence type="ECO:0000313" key="10">
    <source>
        <dbReference type="EMBL" id="CAE0264541.1"/>
    </source>
</evidence>
<dbReference type="PROSITE" id="PS00183">
    <property type="entry name" value="UBC_1"/>
    <property type="match status" value="1"/>
</dbReference>
<feature type="compositionally biased region" description="Polar residues" evidence="8">
    <location>
        <begin position="23"/>
        <end position="36"/>
    </location>
</feature>
<dbReference type="PANTHER" id="PTHR24067">
    <property type="entry name" value="UBIQUITIN-CONJUGATING ENZYME E2"/>
    <property type="match status" value="1"/>
</dbReference>
<dbReference type="CDD" id="cd23794">
    <property type="entry name" value="UBCc_UBE2F_UBE2M"/>
    <property type="match status" value="1"/>
</dbReference>
<dbReference type="InterPro" id="IPR050113">
    <property type="entry name" value="Ub_conjugating_enzyme"/>
</dbReference>
<dbReference type="FunFam" id="3.10.110.10:FF:000005">
    <property type="entry name" value="NEDD8-conjugating enzyme Ubc12"/>
    <property type="match status" value="1"/>
</dbReference>
<keyword evidence="5 7" id="KW-0067">ATP-binding</keyword>
<accession>A0A7S3LU90</accession>
<name>A0A7S3LU90_9EUKA</name>
<dbReference type="EMBL" id="HBIB01041115">
    <property type="protein sequence ID" value="CAE0264541.1"/>
    <property type="molecule type" value="Transcribed_RNA"/>
</dbReference>
<evidence type="ECO:0000259" key="9">
    <source>
        <dbReference type="PROSITE" id="PS50127"/>
    </source>
</evidence>
<evidence type="ECO:0000256" key="3">
    <source>
        <dbReference type="ARBA" id="ARBA00022741"/>
    </source>
</evidence>
<dbReference type="AlphaFoldDB" id="A0A7S3LU90"/>
<dbReference type="SUPFAM" id="SSF54495">
    <property type="entry name" value="UBC-like"/>
    <property type="match status" value="1"/>
</dbReference>
<comment type="pathway">
    <text evidence="1">Protein modification; protein neddylation.</text>
</comment>
<keyword evidence="3 7" id="KW-0547">Nucleotide-binding</keyword>
<dbReference type="PROSITE" id="PS50127">
    <property type="entry name" value="UBC_2"/>
    <property type="match status" value="1"/>
</dbReference>
<keyword evidence="2" id="KW-0808">Transferase</keyword>
<dbReference type="InterPro" id="IPR023313">
    <property type="entry name" value="UBQ-conjugating_AS"/>
</dbReference>
<protein>
    <recommendedName>
        <fullName evidence="9">UBC core domain-containing protein</fullName>
    </recommendedName>
</protein>
<feature type="region of interest" description="Disordered" evidence="8">
    <location>
        <begin position="1"/>
        <end position="106"/>
    </location>
</feature>
<dbReference type="SMART" id="SM00212">
    <property type="entry name" value="UBCc"/>
    <property type="match status" value="1"/>
</dbReference>
<feature type="compositionally biased region" description="Basic and acidic residues" evidence="8">
    <location>
        <begin position="84"/>
        <end position="101"/>
    </location>
</feature>
<sequence>MVPLSFFPFSPHSARRSSRDLNRQVNSGVVQGSLQNEKSKKKKSKTKNTSHPNLEGRQRVKGKQAVENKRETKRGPFTMLKLLSLKEKQKPKTETTDDGKKKLTSGQLRLQKDISEGFSDPNVKVSFKNPDDLMNFEVAIKIESGFYKGGRFLFTFKVPDSYPHKPPKVHCETKVYHPNIDEEGNVCLNILREDWKPVLNINSCIMGLQFLFLEPNEEDPLNKEAAALLGKSKEEFARAVRHSFRGYYNGRSYESFM</sequence>
<proteinExistence type="inferred from homology"/>
<feature type="compositionally biased region" description="Basic residues" evidence="8">
    <location>
        <begin position="39"/>
        <end position="48"/>
    </location>
</feature>
<evidence type="ECO:0000256" key="8">
    <source>
        <dbReference type="SAM" id="MobiDB-lite"/>
    </source>
</evidence>
<feature type="compositionally biased region" description="Basic and acidic residues" evidence="8">
    <location>
        <begin position="54"/>
        <end position="74"/>
    </location>
</feature>
<evidence type="ECO:0000256" key="1">
    <source>
        <dbReference type="ARBA" id="ARBA00005032"/>
    </source>
</evidence>
<dbReference type="InterPro" id="IPR000608">
    <property type="entry name" value="UBC"/>
</dbReference>
<dbReference type="GO" id="GO:0005524">
    <property type="term" value="F:ATP binding"/>
    <property type="evidence" value="ECO:0007669"/>
    <property type="project" value="UniProtKB-UniRule"/>
</dbReference>
<evidence type="ECO:0000256" key="6">
    <source>
        <dbReference type="PROSITE-ProRule" id="PRU10133"/>
    </source>
</evidence>
<feature type="active site" description="Glycyl thioester intermediate" evidence="6">
    <location>
        <position position="187"/>
    </location>
</feature>
<dbReference type="Pfam" id="PF00179">
    <property type="entry name" value="UQ_con"/>
    <property type="match status" value="1"/>
</dbReference>
<evidence type="ECO:0000256" key="2">
    <source>
        <dbReference type="ARBA" id="ARBA00022679"/>
    </source>
</evidence>
<evidence type="ECO:0000256" key="7">
    <source>
        <dbReference type="RuleBase" id="RU362109"/>
    </source>
</evidence>
<keyword evidence="4 7" id="KW-0833">Ubl conjugation pathway</keyword>
<reference evidence="10" key="1">
    <citation type="submission" date="2021-01" db="EMBL/GenBank/DDBJ databases">
        <authorList>
            <person name="Corre E."/>
            <person name="Pelletier E."/>
            <person name="Niang G."/>
            <person name="Scheremetjew M."/>
            <person name="Finn R."/>
            <person name="Kale V."/>
            <person name="Holt S."/>
            <person name="Cochrane G."/>
            <person name="Meng A."/>
            <person name="Brown T."/>
            <person name="Cohen L."/>
        </authorList>
    </citation>
    <scope>NUCLEOTIDE SEQUENCE</scope>
    <source>
        <strain evidence="10">NIES-2562</strain>
    </source>
</reference>
<dbReference type="GO" id="GO:0019788">
    <property type="term" value="F:NEDD8 transferase activity"/>
    <property type="evidence" value="ECO:0007669"/>
    <property type="project" value="UniProtKB-ARBA"/>
</dbReference>
<feature type="domain" description="UBC core" evidence="9">
    <location>
        <begin position="105"/>
        <end position="249"/>
    </location>
</feature>
<organism evidence="10">
    <name type="scientific">Palpitomonas bilix</name>
    <dbReference type="NCBI Taxonomy" id="652834"/>
    <lineage>
        <taxon>Eukaryota</taxon>
        <taxon>Eukaryota incertae sedis</taxon>
    </lineage>
</organism>
<comment type="similarity">
    <text evidence="7">Belongs to the ubiquitin-conjugating enzyme family.</text>
</comment>
<dbReference type="InterPro" id="IPR016135">
    <property type="entry name" value="UBQ-conjugating_enzyme/RWD"/>
</dbReference>
<evidence type="ECO:0000256" key="4">
    <source>
        <dbReference type="ARBA" id="ARBA00022786"/>
    </source>
</evidence>
<dbReference type="Gene3D" id="3.10.110.10">
    <property type="entry name" value="Ubiquitin Conjugating Enzyme"/>
    <property type="match status" value="1"/>
</dbReference>